<accession>A0A0G0XS94</accession>
<feature type="region of interest" description="Disordered" evidence="1">
    <location>
        <begin position="1"/>
        <end position="38"/>
    </location>
</feature>
<protein>
    <submittedName>
        <fullName evidence="3">Uncharacterized protein</fullName>
    </submittedName>
</protein>
<comment type="caution">
    <text evidence="3">The sequence shown here is derived from an EMBL/GenBank/DDBJ whole genome shotgun (WGS) entry which is preliminary data.</text>
</comment>
<dbReference type="Proteomes" id="UP000033930">
    <property type="component" value="Unassembled WGS sequence"/>
</dbReference>
<evidence type="ECO:0000256" key="1">
    <source>
        <dbReference type="SAM" id="MobiDB-lite"/>
    </source>
</evidence>
<keyword evidence="2" id="KW-0472">Membrane</keyword>
<dbReference type="AlphaFoldDB" id="A0A0G0XS94"/>
<organism evidence="3 4">
    <name type="scientific">Candidatus Uhrbacteria bacterium GW2011_GWC1_41_20</name>
    <dbReference type="NCBI Taxonomy" id="1618983"/>
    <lineage>
        <taxon>Bacteria</taxon>
        <taxon>Candidatus Uhriibacteriota</taxon>
    </lineage>
</organism>
<evidence type="ECO:0000313" key="4">
    <source>
        <dbReference type="Proteomes" id="UP000033930"/>
    </source>
</evidence>
<keyword evidence="2" id="KW-0812">Transmembrane</keyword>
<dbReference type="EMBL" id="LCAW01000002">
    <property type="protein sequence ID" value="KKR99820.1"/>
    <property type="molecule type" value="Genomic_DNA"/>
</dbReference>
<feature type="compositionally biased region" description="Basic residues" evidence="1">
    <location>
        <begin position="25"/>
        <end position="38"/>
    </location>
</feature>
<proteinExistence type="predicted"/>
<sequence length="76" mass="8404">MRLNRPGIGKTAKLGGPGPSPMLRRGPRRFGPRPFRPRLWRGRPDQNNVVFQGSRSCSTIFVGVVVISGFIVFALL</sequence>
<keyword evidence="2" id="KW-1133">Transmembrane helix</keyword>
<name>A0A0G0XS94_9BACT</name>
<gene>
    <name evidence="3" type="ORF">UU50_C0002G0002</name>
</gene>
<evidence type="ECO:0000313" key="3">
    <source>
        <dbReference type="EMBL" id="KKR99820.1"/>
    </source>
</evidence>
<feature type="transmembrane region" description="Helical" evidence="2">
    <location>
        <begin position="57"/>
        <end position="75"/>
    </location>
</feature>
<evidence type="ECO:0000256" key="2">
    <source>
        <dbReference type="SAM" id="Phobius"/>
    </source>
</evidence>
<reference evidence="3 4" key="1">
    <citation type="journal article" date="2015" name="Nature">
        <title>rRNA introns, odd ribosomes, and small enigmatic genomes across a large radiation of phyla.</title>
        <authorList>
            <person name="Brown C.T."/>
            <person name="Hug L.A."/>
            <person name="Thomas B.C."/>
            <person name="Sharon I."/>
            <person name="Castelle C.J."/>
            <person name="Singh A."/>
            <person name="Wilkins M.J."/>
            <person name="Williams K.H."/>
            <person name="Banfield J.F."/>
        </authorList>
    </citation>
    <scope>NUCLEOTIDE SEQUENCE [LARGE SCALE GENOMIC DNA]</scope>
</reference>